<protein>
    <recommendedName>
        <fullName evidence="7">ATP-dependent RNA helicase</fullName>
        <ecNumber evidence="7">3.6.4.13</ecNumber>
    </recommendedName>
</protein>
<keyword evidence="9" id="KW-0812">Transmembrane</keyword>
<dbReference type="PANTHER" id="PTHR24031">
    <property type="entry name" value="RNA HELICASE"/>
    <property type="match status" value="1"/>
</dbReference>
<dbReference type="InterPro" id="IPR011545">
    <property type="entry name" value="DEAD/DEAH_box_helicase_dom"/>
</dbReference>
<dbReference type="InterPro" id="IPR014014">
    <property type="entry name" value="RNA_helicase_DEAD_Q_motif"/>
</dbReference>
<dbReference type="GO" id="GO:0032040">
    <property type="term" value="C:small-subunit processome"/>
    <property type="evidence" value="ECO:0007669"/>
    <property type="project" value="InterPro"/>
</dbReference>
<organism evidence="13 14">
    <name type="scientific">Strongyloides stercoralis</name>
    <name type="common">Threadworm</name>
    <dbReference type="NCBI Taxonomy" id="6248"/>
    <lineage>
        <taxon>Eukaryota</taxon>
        <taxon>Metazoa</taxon>
        <taxon>Ecdysozoa</taxon>
        <taxon>Nematoda</taxon>
        <taxon>Chromadorea</taxon>
        <taxon>Rhabditida</taxon>
        <taxon>Tylenchina</taxon>
        <taxon>Panagrolaimomorpha</taxon>
        <taxon>Strongyloidoidea</taxon>
        <taxon>Strongyloididae</taxon>
        <taxon>Strongyloides</taxon>
    </lineage>
</organism>
<comment type="similarity">
    <text evidence="7">Belongs to the DEAD box helicase family.</text>
</comment>
<evidence type="ECO:0000256" key="2">
    <source>
        <dbReference type="ARBA" id="ARBA00022801"/>
    </source>
</evidence>
<evidence type="ECO:0000259" key="10">
    <source>
        <dbReference type="PROSITE" id="PS51192"/>
    </source>
</evidence>
<keyword evidence="9" id="KW-1133">Transmembrane helix</keyword>
<dbReference type="InterPro" id="IPR014001">
    <property type="entry name" value="Helicase_ATP-bd"/>
</dbReference>
<comment type="catalytic activity">
    <reaction evidence="7">
        <text>ATP + H2O = ADP + phosphate + H(+)</text>
        <dbReference type="Rhea" id="RHEA:13065"/>
        <dbReference type="ChEBI" id="CHEBI:15377"/>
        <dbReference type="ChEBI" id="CHEBI:15378"/>
        <dbReference type="ChEBI" id="CHEBI:30616"/>
        <dbReference type="ChEBI" id="CHEBI:43474"/>
        <dbReference type="ChEBI" id="CHEBI:456216"/>
        <dbReference type="EC" id="3.6.4.13"/>
    </reaction>
</comment>
<dbReference type="GO" id="GO:0005524">
    <property type="term" value="F:ATP binding"/>
    <property type="evidence" value="ECO:0007669"/>
    <property type="project" value="UniProtKB-UniRule"/>
</dbReference>
<dbReference type="WBParaSite" id="TCONS_00010490.p1">
    <property type="protein sequence ID" value="TCONS_00010490.p1"/>
    <property type="gene ID" value="XLOC_003686"/>
</dbReference>
<dbReference type="Pfam" id="PF00270">
    <property type="entry name" value="DEAD"/>
    <property type="match status" value="1"/>
</dbReference>
<evidence type="ECO:0000256" key="1">
    <source>
        <dbReference type="ARBA" id="ARBA00022741"/>
    </source>
</evidence>
<feature type="domain" description="Helicase ATP-binding" evidence="10">
    <location>
        <begin position="226"/>
        <end position="391"/>
    </location>
</feature>
<dbReference type="GO" id="GO:0006364">
    <property type="term" value="P:rRNA processing"/>
    <property type="evidence" value="ECO:0007669"/>
    <property type="project" value="InterPro"/>
</dbReference>
<feature type="compositionally biased region" description="Basic and acidic residues" evidence="8">
    <location>
        <begin position="87"/>
        <end position="113"/>
    </location>
</feature>
<dbReference type="GO" id="GO:0003724">
    <property type="term" value="F:RNA helicase activity"/>
    <property type="evidence" value="ECO:0007669"/>
    <property type="project" value="UniProtKB-EC"/>
</dbReference>
<evidence type="ECO:0000256" key="4">
    <source>
        <dbReference type="ARBA" id="ARBA00022840"/>
    </source>
</evidence>
<feature type="transmembrane region" description="Helical" evidence="9">
    <location>
        <begin position="744"/>
        <end position="765"/>
    </location>
</feature>
<dbReference type="Pfam" id="PF00271">
    <property type="entry name" value="Helicase_C"/>
    <property type="match status" value="1"/>
</dbReference>
<dbReference type="SUPFAM" id="SSF52540">
    <property type="entry name" value="P-loop containing nucleoside triphosphate hydrolases"/>
    <property type="match status" value="2"/>
</dbReference>
<name>A0AAF5I1V1_STRER</name>
<accession>A0AAF5I1V1</accession>
<keyword evidence="2 7" id="KW-0378">Hydrolase</keyword>
<feature type="short sequence motif" description="Q motif" evidence="6">
    <location>
        <begin position="194"/>
        <end position="222"/>
    </location>
</feature>
<dbReference type="Pfam" id="PF03998">
    <property type="entry name" value="Utp11"/>
    <property type="match status" value="1"/>
</dbReference>
<dbReference type="GO" id="GO:0016787">
    <property type="term" value="F:hydrolase activity"/>
    <property type="evidence" value="ECO:0007669"/>
    <property type="project" value="UniProtKB-KW"/>
</dbReference>
<keyword evidence="3 7" id="KW-0347">Helicase</keyword>
<dbReference type="GO" id="GO:0003723">
    <property type="term" value="F:RNA binding"/>
    <property type="evidence" value="ECO:0007669"/>
    <property type="project" value="UniProtKB-UniRule"/>
</dbReference>
<evidence type="ECO:0000313" key="13">
    <source>
        <dbReference type="Proteomes" id="UP000035681"/>
    </source>
</evidence>
<dbReference type="Proteomes" id="UP000035681">
    <property type="component" value="Unplaced"/>
</dbReference>
<dbReference type="Gene3D" id="3.40.50.300">
    <property type="entry name" value="P-loop containing nucleotide triphosphate hydrolases"/>
    <property type="match status" value="2"/>
</dbReference>
<dbReference type="PROSITE" id="PS51192">
    <property type="entry name" value="HELICASE_ATP_BIND_1"/>
    <property type="match status" value="1"/>
</dbReference>
<keyword evidence="4 7" id="KW-0067">ATP-binding</keyword>
<dbReference type="InterPro" id="IPR001650">
    <property type="entry name" value="Helicase_C-like"/>
</dbReference>
<dbReference type="InterPro" id="IPR007144">
    <property type="entry name" value="SSU_processome_Utp11"/>
</dbReference>
<feature type="region of interest" description="Disordered" evidence="8">
    <location>
        <begin position="22"/>
        <end position="138"/>
    </location>
</feature>
<sequence length="967" mass="111759">MGKIVKADKKKWSDVEVDGKLLKDPEFANLVSVEESCEEPTAKKSKNDGGNNDIKKGSGSSKNKDDGYFDDYVNDEVGNQNSNGFESGKKNGSENKTGDDKEGKGHDQKTKEETEIENEDVNDEEVEDEELEGEECDREIDEESKYLLMYKRNRQNDFSIQIEKLNHPSNLSVRYNPFGIIFIMEETSVTSVTSSWENLNLPDVILKNLNEANFERPTKIQELVIPATLRDHLDILGAAETGSGKTMAFAIPMVCRLLGGDLSIQHLRGLVLVPTRELAVQVKKQFDIITKGTDIKVTQVTGGLSQQKQERLLRACPHIIIATPGRFWALVKIASIDGFLSTFEHVEMFVVDEIDRMVEHGHFEELEHIVEEMKKNVNENKQTLVFSATLTFIHTAPKREGKKMVQLTTHDKIKQLVTLSGMKKNRKIIDITREERTAENLIESRMNCNDLLDKDTNVVYLLKRYPGRTLIFTNSVDASKRLYGILTKLKFNPIPCLLHAKMDQKARLKNLERFAQIENSILIATDVAARGLDIKGVEHVIHYQVPNTTELYIHRSGRTARAFSHGITVLMVDELCASKYQKIQKSLGRKDELPIFPIDSEELKEAIRDRVELATESESLLHKVKKTTSKENWFKKAAREADIELDETMIDQEDLFNDKDYQIQQRRKNVDRALLRLLKEDLPTVNNKNVKARVITPEVIQELKNTNITTAIESFSKARKNDVDFKRKMHKLDHSTIRRINKNIIFLFCYVLFYVFKKFKILLILKFSMRTRNKTIKREHRERPQVKERANLGLLEKKKDWIKRARDYQEKRDKIRELREVALSKNPDEFYHHMIRSQVGKDGMHRDFDMNEILGESSKETEKNLKKDLRYVTFKLVNEKKKIEKLKGSLHLITVGKRLNKRITYEDNSDNELIGVVEESESSLPNISHQSTEMTENYKILAEKIKKVKELEVVKEKLEKMIIKKKF</sequence>
<evidence type="ECO:0000259" key="11">
    <source>
        <dbReference type="PROSITE" id="PS51194"/>
    </source>
</evidence>
<evidence type="ECO:0000259" key="12">
    <source>
        <dbReference type="PROSITE" id="PS51195"/>
    </source>
</evidence>
<evidence type="ECO:0000256" key="3">
    <source>
        <dbReference type="ARBA" id="ARBA00022806"/>
    </source>
</evidence>
<keyword evidence="9" id="KW-0472">Membrane</keyword>
<feature type="domain" description="Helicase C-terminal" evidence="11">
    <location>
        <begin position="457"/>
        <end position="604"/>
    </location>
</feature>
<feature type="domain" description="DEAD-box RNA helicase Q" evidence="12">
    <location>
        <begin position="194"/>
        <end position="222"/>
    </location>
</feature>
<comment type="domain">
    <text evidence="7">The Q motif is unique to and characteristic of the DEAD box family of RNA helicases and controls ATP binding and hydrolysis.</text>
</comment>
<reference evidence="14" key="1">
    <citation type="submission" date="2024-02" db="UniProtKB">
        <authorList>
            <consortium name="WormBaseParasite"/>
        </authorList>
    </citation>
    <scope>IDENTIFICATION</scope>
</reference>
<dbReference type="PROSITE" id="PS51195">
    <property type="entry name" value="Q_MOTIF"/>
    <property type="match status" value="1"/>
</dbReference>
<dbReference type="AlphaFoldDB" id="A0AAF5I1V1"/>
<dbReference type="InterPro" id="IPR027417">
    <property type="entry name" value="P-loop_NTPase"/>
</dbReference>
<evidence type="ECO:0000256" key="6">
    <source>
        <dbReference type="PROSITE-ProRule" id="PRU00552"/>
    </source>
</evidence>
<feature type="compositionally biased region" description="Acidic residues" evidence="8">
    <location>
        <begin position="114"/>
        <end position="138"/>
    </location>
</feature>
<proteinExistence type="inferred from homology"/>
<comment type="function">
    <text evidence="7">RNA helicase.</text>
</comment>
<dbReference type="EC" id="3.6.4.13" evidence="7"/>
<evidence type="ECO:0000256" key="9">
    <source>
        <dbReference type="SAM" id="Phobius"/>
    </source>
</evidence>
<dbReference type="SMART" id="SM00487">
    <property type="entry name" value="DEXDc"/>
    <property type="match status" value="1"/>
</dbReference>
<dbReference type="PROSITE" id="PS51194">
    <property type="entry name" value="HELICASE_CTER"/>
    <property type="match status" value="1"/>
</dbReference>
<evidence type="ECO:0000313" key="14">
    <source>
        <dbReference type="WBParaSite" id="TCONS_00010490.p1"/>
    </source>
</evidence>
<keyword evidence="13" id="KW-1185">Reference proteome</keyword>
<evidence type="ECO:0000256" key="8">
    <source>
        <dbReference type="SAM" id="MobiDB-lite"/>
    </source>
</evidence>
<dbReference type="SMART" id="SM00490">
    <property type="entry name" value="HELICc"/>
    <property type="match status" value="1"/>
</dbReference>
<dbReference type="CDD" id="cd17946">
    <property type="entry name" value="DEADc_DDX24"/>
    <property type="match status" value="1"/>
</dbReference>
<keyword evidence="1 7" id="KW-0547">Nucleotide-binding</keyword>
<evidence type="ECO:0000256" key="5">
    <source>
        <dbReference type="ARBA" id="ARBA00022884"/>
    </source>
</evidence>
<feature type="compositionally biased region" description="Low complexity" evidence="8">
    <location>
        <begin position="48"/>
        <end position="61"/>
    </location>
</feature>
<evidence type="ECO:0000256" key="7">
    <source>
        <dbReference type="RuleBase" id="RU365068"/>
    </source>
</evidence>
<dbReference type="CDD" id="cd18787">
    <property type="entry name" value="SF2_C_DEAD"/>
    <property type="match status" value="1"/>
</dbReference>
<keyword evidence="5 7" id="KW-0694">RNA-binding</keyword>